<proteinExistence type="predicted"/>
<evidence type="ECO:0000313" key="1">
    <source>
        <dbReference type="EMBL" id="MED6127054.1"/>
    </source>
</evidence>
<feature type="non-terminal residue" evidence="1">
    <location>
        <position position="117"/>
    </location>
</feature>
<evidence type="ECO:0008006" key="3">
    <source>
        <dbReference type="Google" id="ProtNLM"/>
    </source>
</evidence>
<name>A0ABU6RT52_9FABA</name>
<keyword evidence="2" id="KW-1185">Reference proteome</keyword>
<dbReference type="EMBL" id="JASCZI010031577">
    <property type="protein sequence ID" value="MED6127054.1"/>
    <property type="molecule type" value="Genomic_DNA"/>
</dbReference>
<evidence type="ECO:0000313" key="2">
    <source>
        <dbReference type="Proteomes" id="UP001341840"/>
    </source>
</evidence>
<organism evidence="1 2">
    <name type="scientific">Stylosanthes scabra</name>
    <dbReference type="NCBI Taxonomy" id="79078"/>
    <lineage>
        <taxon>Eukaryota</taxon>
        <taxon>Viridiplantae</taxon>
        <taxon>Streptophyta</taxon>
        <taxon>Embryophyta</taxon>
        <taxon>Tracheophyta</taxon>
        <taxon>Spermatophyta</taxon>
        <taxon>Magnoliopsida</taxon>
        <taxon>eudicotyledons</taxon>
        <taxon>Gunneridae</taxon>
        <taxon>Pentapetalae</taxon>
        <taxon>rosids</taxon>
        <taxon>fabids</taxon>
        <taxon>Fabales</taxon>
        <taxon>Fabaceae</taxon>
        <taxon>Papilionoideae</taxon>
        <taxon>50 kb inversion clade</taxon>
        <taxon>dalbergioids sensu lato</taxon>
        <taxon>Dalbergieae</taxon>
        <taxon>Pterocarpus clade</taxon>
        <taxon>Stylosanthes</taxon>
    </lineage>
</organism>
<sequence>MLVREIPRKRFLLHLTYLWRSMRKKDYLRYIEELRRRPDLLPLRSKQTSISNSPRSQLIDSLPVIMLRVMISLEFGNRHCRVVVDDERWRIGGWDRWVSMITMIVGAWMLDGAKEIA</sequence>
<reference evidence="1 2" key="1">
    <citation type="journal article" date="2023" name="Plants (Basel)">
        <title>Bridging the Gap: Combining Genomics and Transcriptomics Approaches to Understand Stylosanthes scabra, an Orphan Legume from the Brazilian Caatinga.</title>
        <authorList>
            <person name="Ferreira-Neto J.R.C."/>
            <person name="da Silva M.D."/>
            <person name="Binneck E."/>
            <person name="de Melo N.F."/>
            <person name="da Silva R.H."/>
            <person name="de Melo A.L.T.M."/>
            <person name="Pandolfi V."/>
            <person name="Bustamante F.O."/>
            <person name="Brasileiro-Vidal A.C."/>
            <person name="Benko-Iseppon A.M."/>
        </authorList>
    </citation>
    <scope>NUCLEOTIDE SEQUENCE [LARGE SCALE GENOMIC DNA]</scope>
    <source>
        <tissue evidence="1">Leaves</tissue>
    </source>
</reference>
<accession>A0ABU6RT52</accession>
<comment type="caution">
    <text evidence="1">The sequence shown here is derived from an EMBL/GenBank/DDBJ whole genome shotgun (WGS) entry which is preliminary data.</text>
</comment>
<protein>
    <recommendedName>
        <fullName evidence="3">Maturase K</fullName>
    </recommendedName>
</protein>
<dbReference type="Proteomes" id="UP001341840">
    <property type="component" value="Unassembled WGS sequence"/>
</dbReference>
<gene>
    <name evidence="1" type="ORF">PIB30_084413</name>
</gene>